<reference evidence="27" key="3">
    <citation type="submission" date="2025-09" db="UniProtKB">
        <authorList>
            <consortium name="Ensembl"/>
        </authorList>
    </citation>
    <scope>IDENTIFICATION</scope>
</reference>
<dbReference type="SUPFAM" id="SSF82895">
    <property type="entry name" value="TSP-1 type 1 repeat"/>
    <property type="match status" value="3"/>
</dbReference>
<dbReference type="FunFam" id="2.20.100.10:FF:000002">
    <property type="entry name" value="Unc-5 netrin receptor C"/>
    <property type="match status" value="1"/>
</dbReference>
<dbReference type="PANTHER" id="PTHR45742:SF4">
    <property type="entry name" value="COMPLEMENT COMPONENT C6"/>
    <property type="match status" value="1"/>
</dbReference>
<evidence type="ECO:0000256" key="21">
    <source>
        <dbReference type="PROSITE-ProRule" id="PRU00124"/>
    </source>
</evidence>
<evidence type="ECO:0000259" key="26">
    <source>
        <dbReference type="PROSITE" id="PS51412"/>
    </source>
</evidence>
<feature type="domain" description="Sushi" evidence="25">
    <location>
        <begin position="644"/>
        <end position="703"/>
    </location>
</feature>
<dbReference type="GO" id="GO:0005576">
    <property type="term" value="C:extracellular region"/>
    <property type="evidence" value="ECO:0007669"/>
    <property type="project" value="UniProtKB-SubCell"/>
</dbReference>
<dbReference type="Pfam" id="PF01823">
    <property type="entry name" value="MACPF"/>
    <property type="match status" value="1"/>
</dbReference>
<dbReference type="STRING" id="42514.ENSPNAP00000010111"/>
<dbReference type="Pfam" id="PF00084">
    <property type="entry name" value="Sushi"/>
    <property type="match status" value="1"/>
</dbReference>
<feature type="domain" description="MACPF" evidence="26">
    <location>
        <begin position="177"/>
        <end position="523"/>
    </location>
</feature>
<dbReference type="InterPro" id="IPR048828">
    <property type="entry name" value="C6_KAZAL"/>
</dbReference>
<feature type="disulfide bond" evidence="22">
    <location>
        <begin position="674"/>
        <end position="701"/>
    </location>
</feature>
<gene>
    <name evidence="27" type="primary">C6</name>
</gene>
<dbReference type="CDD" id="cd00033">
    <property type="entry name" value="CCP"/>
    <property type="match status" value="2"/>
</dbReference>
<dbReference type="OMA" id="YYRKNFC"/>
<dbReference type="InterPro" id="IPR036055">
    <property type="entry name" value="LDL_receptor-like_sf"/>
</dbReference>
<evidence type="ECO:0000256" key="11">
    <source>
        <dbReference type="ARBA" id="ARBA00022729"/>
    </source>
</evidence>
<dbReference type="GO" id="GO:0044218">
    <property type="term" value="C:other organism cell membrane"/>
    <property type="evidence" value="ECO:0007669"/>
    <property type="project" value="UniProtKB-KW"/>
</dbReference>
<evidence type="ECO:0000256" key="5">
    <source>
        <dbReference type="ARBA" id="ARBA00022525"/>
    </source>
</evidence>
<dbReference type="SMART" id="SM00209">
    <property type="entry name" value="TSP1"/>
    <property type="match status" value="3"/>
</dbReference>
<sequence length="937" mass="105523">MDHAGFLLILLFILASVTASSGCFCDHYPWSSWSYCTKTCGEGTQERTRSVRYDDHWIKNNCARLCQTHESRTCAVEACPIHCQLTDFGPWSECSPCAKKMFRIRSVLRPAQFGGQDCSESLMEERPCHTAKKCQIEPVNCKDKFTCDSGRCIKAVLECNGQNDCLDNSDEKNCGKIKHVCATDRQFAGLPGADLIGNGFDAVAEQMRGAVLDNTYMGEECSLNRSRANRKVYRIPANIENYEIKVEQIEDIKENPPVKTEQISLSSESSKYETPQHSGSHFGIPIFFHLVRHSQSSRSYKEEMKAFQQKDSRNFRTHQVIATSSFRTKSSDLYLSGPFLKFLNSLPLEYNYALYRQIFQLFGTHYFVSGTLGGQYDLLFQYSHEELKSKGMTEEQVKNCVGRQFSIFIFIYSTSSHSTRCGTNKVTTTYEGSFLQTSEKSLSIVKGGRSEYAGALAWERNGAPPDSTTYLDWIKSTIDNPTIIDYELAPLVNLVRGFPCAVTKRRHMERALAEYLATFDSCKCAPCPNNGRPVLAGTECLCICQTGTYGTNCEKRAKDYTSEAVDGYWNCWSSWSACDSSLKRHRTRICNNPAPQRGGKLCQGPERQEEECPISIFQEQNVCINDDDFTTEGDSESKLPPGVSGCPKPKPPPNSYLRVNKRHYNYGDHEEFMCFTGFELDGYQLIHCQKDGAWEEPKGRCLKRMCSRPTVPEDIIINPGKVEYQVGSSIRVSCSGSGTSPVGPRFYICTSALTWDPPIPHDIYCKADVPFVQDSKCGKGERHDGSKCVCIPREDCRTYKEDFCVLDAVKGSTMMMSFCAFHAGRCHGDKLHFMNDGLCKSDVASLDWAKFRASVSEKSSVQEPCGSNTCYEWETCSESTTCVCKYPRDCAKNEEHVYCLNILRLQRKRAMNLCSMAAMKCQGYELEVLNNDECKSS</sequence>
<keyword evidence="9 22" id="KW-0768">Sushi</keyword>
<evidence type="ECO:0000256" key="14">
    <source>
        <dbReference type="ARBA" id="ARBA00022859"/>
    </source>
</evidence>
<evidence type="ECO:0000256" key="3">
    <source>
        <dbReference type="ARBA" id="ARBA00009214"/>
    </source>
</evidence>
<dbReference type="Proteomes" id="UP001501920">
    <property type="component" value="Chromosome 16"/>
</dbReference>
<evidence type="ECO:0000256" key="17">
    <source>
        <dbReference type="ARBA" id="ARBA00023136"/>
    </source>
</evidence>
<dbReference type="SMART" id="SM00192">
    <property type="entry name" value="LDLa"/>
    <property type="match status" value="1"/>
</dbReference>
<dbReference type="GO" id="GO:0005579">
    <property type="term" value="C:membrane attack complex"/>
    <property type="evidence" value="ECO:0007669"/>
    <property type="project" value="UniProtKB-KW"/>
</dbReference>
<evidence type="ECO:0000256" key="4">
    <source>
        <dbReference type="ARBA" id="ARBA00022452"/>
    </source>
</evidence>
<evidence type="ECO:0000256" key="23">
    <source>
        <dbReference type="SAM" id="MobiDB-lite"/>
    </source>
</evidence>
<evidence type="ECO:0000256" key="18">
    <source>
        <dbReference type="ARBA" id="ARBA00023157"/>
    </source>
</evidence>
<dbReference type="PANTHER" id="PTHR45742">
    <property type="entry name" value="COMPLEMENT COMPONENT C6"/>
    <property type="match status" value="1"/>
</dbReference>
<proteinExistence type="inferred from homology"/>
<keyword evidence="18 22" id="KW-1015">Disulfide bond</keyword>
<dbReference type="PROSITE" id="PS00279">
    <property type="entry name" value="MACPF_1"/>
    <property type="match status" value="1"/>
</dbReference>
<dbReference type="SUPFAM" id="SSF57424">
    <property type="entry name" value="LDL receptor-like module"/>
    <property type="match status" value="1"/>
</dbReference>
<dbReference type="Ensembl" id="ENSPNAT00000016735.2">
    <property type="protein sequence ID" value="ENSPNAP00000010111.1"/>
    <property type="gene ID" value="ENSPNAG00000004954.2"/>
</dbReference>
<feature type="region of interest" description="Disordered" evidence="23">
    <location>
        <begin position="631"/>
        <end position="651"/>
    </location>
</feature>
<dbReference type="GeneTree" id="ENSGT00940000156814"/>
<keyword evidence="15" id="KW-0180">Complement pathway</keyword>
<keyword evidence="13" id="KW-0204">Cytolysis</keyword>
<keyword evidence="8" id="KW-0399">Innate immunity</keyword>
<keyword evidence="6" id="KW-0245">EGF-like domain</keyword>
<keyword evidence="17" id="KW-0472">Membrane</keyword>
<feature type="disulfide bond" evidence="21">
    <location>
        <begin position="159"/>
        <end position="174"/>
    </location>
</feature>
<dbReference type="PROSITE" id="PS50068">
    <property type="entry name" value="LDLRA_2"/>
    <property type="match status" value="1"/>
</dbReference>
<feature type="chain" id="PRO_5017189987" description="Complement component C6" evidence="24">
    <location>
        <begin position="20"/>
        <end position="937"/>
    </location>
</feature>
<dbReference type="InterPro" id="IPR036383">
    <property type="entry name" value="TSP1_rpt_sf"/>
</dbReference>
<dbReference type="Pfam" id="PF00057">
    <property type="entry name" value="Ldl_recept_a"/>
    <property type="match status" value="1"/>
</dbReference>
<reference evidence="27" key="2">
    <citation type="submission" date="2025-08" db="UniProtKB">
        <authorList>
            <consortium name="Ensembl"/>
        </authorList>
    </citation>
    <scope>IDENTIFICATION</scope>
</reference>
<dbReference type="InterPro" id="IPR023415">
    <property type="entry name" value="LDLR_class-A_CS"/>
</dbReference>
<dbReference type="Pfam" id="PF21195">
    <property type="entry name" value="EGF_C8A_B_C6"/>
    <property type="match status" value="1"/>
</dbReference>
<dbReference type="InterPro" id="IPR035976">
    <property type="entry name" value="Sushi/SCR/CCP_sf"/>
</dbReference>
<evidence type="ECO:0000256" key="1">
    <source>
        <dbReference type="ARBA" id="ARBA00004276"/>
    </source>
</evidence>
<dbReference type="Pfam" id="PF00090">
    <property type="entry name" value="TSP_1"/>
    <property type="match status" value="3"/>
</dbReference>
<keyword evidence="14" id="KW-0391">Immunity</keyword>
<keyword evidence="7" id="KW-1052">Target cell membrane</keyword>
<keyword evidence="28" id="KW-1185">Reference proteome</keyword>
<evidence type="ECO:0000256" key="12">
    <source>
        <dbReference type="ARBA" id="ARBA00022737"/>
    </source>
</evidence>
<keyword evidence="11 24" id="KW-0732">Signal</keyword>
<dbReference type="Gene3D" id="4.10.400.10">
    <property type="entry name" value="Low-density Lipoprotein Receptor"/>
    <property type="match status" value="1"/>
</dbReference>
<evidence type="ECO:0000256" key="22">
    <source>
        <dbReference type="PROSITE-ProRule" id="PRU00302"/>
    </source>
</evidence>
<dbReference type="InterPro" id="IPR048831">
    <property type="entry name" value="C8A_B_C6_EGF-like"/>
</dbReference>
<evidence type="ECO:0000256" key="15">
    <source>
        <dbReference type="ARBA" id="ARBA00022875"/>
    </source>
</evidence>
<keyword evidence="4" id="KW-1134">Transmembrane beta strand</keyword>
<dbReference type="InterPro" id="IPR000884">
    <property type="entry name" value="TSP1_rpt"/>
</dbReference>
<dbReference type="InterPro" id="IPR020863">
    <property type="entry name" value="MACPF_CS"/>
</dbReference>
<dbReference type="InterPro" id="IPR000436">
    <property type="entry name" value="Sushi_SCR_CCP_dom"/>
</dbReference>
<organism evidence="27 28">
    <name type="scientific">Pygocentrus nattereri</name>
    <name type="common">Red-bellied piranha</name>
    <dbReference type="NCBI Taxonomy" id="42514"/>
    <lineage>
        <taxon>Eukaryota</taxon>
        <taxon>Metazoa</taxon>
        <taxon>Chordata</taxon>
        <taxon>Craniata</taxon>
        <taxon>Vertebrata</taxon>
        <taxon>Euteleostomi</taxon>
        <taxon>Actinopterygii</taxon>
        <taxon>Neopterygii</taxon>
        <taxon>Teleostei</taxon>
        <taxon>Ostariophysi</taxon>
        <taxon>Characiformes</taxon>
        <taxon>Characoidei</taxon>
        <taxon>Pygocentrus</taxon>
    </lineage>
</organism>
<evidence type="ECO:0000259" key="25">
    <source>
        <dbReference type="PROSITE" id="PS50923"/>
    </source>
</evidence>
<dbReference type="Gene3D" id="3.30.60.30">
    <property type="match status" value="2"/>
</dbReference>
<dbReference type="PROSITE" id="PS50923">
    <property type="entry name" value="SUSHI"/>
    <property type="match status" value="2"/>
</dbReference>
<evidence type="ECO:0000256" key="16">
    <source>
        <dbReference type="ARBA" id="ARBA00023058"/>
    </source>
</evidence>
<evidence type="ECO:0008006" key="29">
    <source>
        <dbReference type="Google" id="ProtNLM"/>
    </source>
</evidence>
<evidence type="ECO:0000256" key="13">
    <source>
        <dbReference type="ARBA" id="ARBA00022852"/>
    </source>
</evidence>
<keyword evidence="16" id="KW-0473">Membrane attack complex</keyword>
<evidence type="ECO:0000256" key="7">
    <source>
        <dbReference type="ARBA" id="ARBA00022537"/>
    </source>
</evidence>
<reference evidence="27 28" key="1">
    <citation type="submission" date="2020-10" db="EMBL/GenBank/DDBJ databases">
        <title>Pygocentrus nattereri (red-bellied piranha) genome, fPygNat1, primary haplotype.</title>
        <authorList>
            <person name="Myers G."/>
            <person name="Meyer A."/>
            <person name="Karagic N."/>
            <person name="Pippel M."/>
            <person name="Winkler S."/>
            <person name="Tracey A."/>
            <person name="Wood J."/>
            <person name="Formenti G."/>
            <person name="Howe K."/>
            <person name="Fedrigo O."/>
            <person name="Jarvis E.D."/>
        </authorList>
    </citation>
    <scope>NUCLEOTIDE SEQUENCE [LARGE SCALE GENOMIC DNA]</scope>
</reference>
<feature type="domain" description="Sushi" evidence="25">
    <location>
        <begin position="704"/>
        <end position="767"/>
    </location>
</feature>
<feature type="disulfide bond" evidence="21">
    <location>
        <begin position="147"/>
        <end position="165"/>
    </location>
</feature>
<dbReference type="PROSITE" id="PS50092">
    <property type="entry name" value="TSP1"/>
    <property type="match status" value="3"/>
</dbReference>
<evidence type="ECO:0000256" key="10">
    <source>
        <dbReference type="ARBA" id="ARBA00022692"/>
    </source>
</evidence>
<comment type="caution">
    <text evidence="22">Lacks conserved residue(s) required for the propagation of feature annotation.</text>
</comment>
<keyword evidence="20" id="KW-1053">Target membrane</keyword>
<dbReference type="SMART" id="SM00032">
    <property type="entry name" value="CCP"/>
    <property type="match status" value="2"/>
</dbReference>
<dbReference type="InterPro" id="IPR003884">
    <property type="entry name" value="FacI_MAC"/>
</dbReference>
<dbReference type="SMART" id="SM00457">
    <property type="entry name" value="MACPF"/>
    <property type="match status" value="1"/>
</dbReference>
<dbReference type="AlphaFoldDB" id="A0A3B4CH09"/>
<evidence type="ECO:0000256" key="20">
    <source>
        <dbReference type="ARBA" id="ARBA00023298"/>
    </source>
</evidence>
<dbReference type="Pfam" id="PF21288">
    <property type="entry name" value="Kazal_C6"/>
    <property type="match status" value="1"/>
</dbReference>
<dbReference type="GO" id="GO:0031640">
    <property type="term" value="P:killing of cells of another organism"/>
    <property type="evidence" value="ECO:0007669"/>
    <property type="project" value="UniProtKB-KW"/>
</dbReference>
<accession>A0A3B4CH09</accession>
<dbReference type="SMART" id="SM00057">
    <property type="entry name" value="FIMAC"/>
    <property type="match status" value="2"/>
</dbReference>
<evidence type="ECO:0000313" key="27">
    <source>
        <dbReference type="Ensembl" id="ENSPNAP00000010111.1"/>
    </source>
</evidence>
<dbReference type="InterPro" id="IPR002172">
    <property type="entry name" value="LDrepeatLR_classA_rpt"/>
</dbReference>
<evidence type="ECO:0000256" key="6">
    <source>
        <dbReference type="ARBA" id="ARBA00022536"/>
    </source>
</evidence>
<dbReference type="CDD" id="cd00112">
    <property type="entry name" value="LDLa"/>
    <property type="match status" value="1"/>
</dbReference>
<dbReference type="GO" id="GO:0045087">
    <property type="term" value="P:innate immune response"/>
    <property type="evidence" value="ECO:0007669"/>
    <property type="project" value="UniProtKB-KW"/>
</dbReference>
<comment type="similarity">
    <text evidence="3">Belongs to the complement C6/C7/C8/C9 family.</text>
</comment>
<evidence type="ECO:0000256" key="19">
    <source>
        <dbReference type="ARBA" id="ARBA00023180"/>
    </source>
</evidence>
<keyword evidence="10" id="KW-0812">Transmembrane</keyword>
<evidence type="ECO:0000313" key="28">
    <source>
        <dbReference type="Proteomes" id="UP001501920"/>
    </source>
</evidence>
<evidence type="ECO:0000256" key="24">
    <source>
        <dbReference type="SAM" id="SignalP"/>
    </source>
</evidence>
<dbReference type="Gene3D" id="2.20.100.10">
    <property type="entry name" value="Thrombospondin type-1 (TSP1) repeat"/>
    <property type="match status" value="3"/>
</dbReference>
<evidence type="ECO:0000256" key="2">
    <source>
        <dbReference type="ARBA" id="ARBA00004613"/>
    </source>
</evidence>
<protein>
    <recommendedName>
        <fullName evidence="29">Complement component C6</fullName>
    </recommendedName>
</protein>
<dbReference type="PROSITE" id="PS51412">
    <property type="entry name" value="MACPF_2"/>
    <property type="match status" value="1"/>
</dbReference>
<dbReference type="InterPro" id="IPR020864">
    <property type="entry name" value="MACPF"/>
</dbReference>
<dbReference type="PROSITE" id="PS01209">
    <property type="entry name" value="LDLRA_1"/>
    <property type="match status" value="1"/>
</dbReference>
<comment type="subcellular location">
    <subcellularLocation>
        <location evidence="2">Secreted</location>
    </subcellularLocation>
    <subcellularLocation>
        <location evidence="1">Target cell membrane</location>
        <topology evidence="1">Multi-pass membrane protein</topology>
    </subcellularLocation>
</comment>
<dbReference type="InterPro" id="IPR001862">
    <property type="entry name" value="MAC_perforin"/>
</dbReference>
<dbReference type="GO" id="GO:0006958">
    <property type="term" value="P:complement activation, classical pathway"/>
    <property type="evidence" value="ECO:0007669"/>
    <property type="project" value="UniProtKB-KW"/>
</dbReference>
<dbReference type="SUPFAM" id="SSF57535">
    <property type="entry name" value="Complement control module/SCR domain"/>
    <property type="match status" value="2"/>
</dbReference>
<keyword evidence="19" id="KW-0325">Glycoprotein</keyword>
<dbReference type="PRINTS" id="PR00764">
    <property type="entry name" value="COMPLEMENTC9"/>
</dbReference>
<dbReference type="FunFam" id="4.10.400.10:FF:000065">
    <property type="entry name" value="Transmembrane protease serine 7"/>
    <property type="match status" value="1"/>
</dbReference>
<keyword evidence="12" id="KW-0677">Repeat</keyword>
<name>A0A3B4CH09_PYGNA</name>
<evidence type="ECO:0000256" key="9">
    <source>
        <dbReference type="ARBA" id="ARBA00022659"/>
    </source>
</evidence>
<evidence type="ECO:0000256" key="8">
    <source>
        <dbReference type="ARBA" id="ARBA00022588"/>
    </source>
</evidence>
<dbReference type="Gene3D" id="2.10.70.10">
    <property type="entry name" value="Complement Module, domain 1"/>
    <property type="match status" value="2"/>
</dbReference>
<feature type="disulfide bond" evidence="22">
    <location>
        <begin position="706"/>
        <end position="749"/>
    </location>
</feature>
<keyword evidence="5" id="KW-0964">Secreted</keyword>
<feature type="signal peptide" evidence="24">
    <location>
        <begin position="1"/>
        <end position="19"/>
    </location>
</feature>